<sequence>MKKFSAAATTALALVAGPALADNVGNVGAVNQSAHGTPPGAAKRSLSVGLGVQRRERIETSPYGSAQIVFNDTSTMTVGRNSAVTVDDFVYSRGGGGQQGVSMAKGVMRFVGGGVSHEGGTRLRTPTASIGVRGGTALVRIGGSCGTLIVHQYGFIDVGGQALTRPGYGVCAPSGGPVSEPFLVPPETIAEIVAALESGKKQRGGAKREPTNEEANLALGNDRPPDVVSPPGLDALGPVWFGNALVQSRANVDNQPAPLPTPARQGGNDGHHDDHDHGGHGGHDHGGHEGGHGGHDHGGHEGGHGGHGEGGHGGHGDGGYGGHGGYGGGHGDGGDGGGQFGGGYGGNPCGGNCGSGLGGGGGNGTSNEGHGGSHGHGD</sequence>
<evidence type="ECO:0000313" key="4">
    <source>
        <dbReference type="EMBL" id="RNJ50027.1"/>
    </source>
</evidence>
<evidence type="ECO:0000256" key="1">
    <source>
        <dbReference type="SAM" id="MobiDB-lite"/>
    </source>
</evidence>
<keyword evidence="2" id="KW-0732">Signal</keyword>
<dbReference type="OrthoDB" id="6038785at2"/>
<evidence type="ECO:0000259" key="3">
    <source>
        <dbReference type="Pfam" id="PF04773"/>
    </source>
</evidence>
<organism evidence="4 5">
    <name type="scientific">Methylocystis hirsuta</name>
    <dbReference type="NCBI Taxonomy" id="369798"/>
    <lineage>
        <taxon>Bacteria</taxon>
        <taxon>Pseudomonadati</taxon>
        <taxon>Pseudomonadota</taxon>
        <taxon>Alphaproteobacteria</taxon>
        <taxon>Hyphomicrobiales</taxon>
        <taxon>Methylocystaceae</taxon>
        <taxon>Methylocystis</taxon>
    </lineage>
</organism>
<dbReference type="InterPro" id="IPR006860">
    <property type="entry name" value="FecR"/>
</dbReference>
<reference evidence="4 5" key="1">
    <citation type="submission" date="2018-08" db="EMBL/GenBank/DDBJ databases">
        <title>Genome sequence of Methylocystis hirsuta CSC1, a methanotroph able to accumulate PHAs.</title>
        <authorList>
            <person name="Bordel S."/>
            <person name="Rodriguez E."/>
            <person name="Gancedo J."/>
            <person name="Munoz R."/>
        </authorList>
    </citation>
    <scope>NUCLEOTIDE SEQUENCE [LARGE SCALE GENOMIC DNA]</scope>
    <source>
        <strain evidence="4 5">CSC1</strain>
    </source>
</reference>
<dbReference type="AlphaFoldDB" id="A0A3M9XNY2"/>
<protein>
    <recommendedName>
        <fullName evidence="3">FecR protein domain-containing protein</fullName>
    </recommendedName>
</protein>
<feature type="signal peptide" evidence="2">
    <location>
        <begin position="1"/>
        <end position="21"/>
    </location>
</feature>
<proteinExistence type="predicted"/>
<feature type="domain" description="FecR protein" evidence="3">
    <location>
        <begin position="57"/>
        <end position="142"/>
    </location>
</feature>
<feature type="compositionally biased region" description="Basic and acidic residues" evidence="1">
    <location>
        <begin position="269"/>
        <end position="315"/>
    </location>
</feature>
<feature type="region of interest" description="Disordered" evidence="1">
    <location>
        <begin position="357"/>
        <end position="378"/>
    </location>
</feature>
<dbReference type="EMBL" id="QWDD01000001">
    <property type="protein sequence ID" value="RNJ50027.1"/>
    <property type="molecule type" value="Genomic_DNA"/>
</dbReference>
<feature type="region of interest" description="Disordered" evidence="1">
    <location>
        <begin position="252"/>
        <end position="319"/>
    </location>
</feature>
<comment type="caution">
    <text evidence="4">The sequence shown here is derived from an EMBL/GenBank/DDBJ whole genome shotgun (WGS) entry which is preliminary data.</text>
</comment>
<accession>A0A3M9XNY2</accession>
<gene>
    <name evidence="4" type="ORF">D1O30_10875</name>
</gene>
<name>A0A3M9XNY2_9HYPH</name>
<feature type="region of interest" description="Disordered" evidence="1">
    <location>
        <begin position="199"/>
        <end position="231"/>
    </location>
</feature>
<dbReference type="RefSeq" id="WP_123175981.1">
    <property type="nucleotide sequence ID" value="NZ_QWDD01000001.1"/>
</dbReference>
<evidence type="ECO:0000313" key="5">
    <source>
        <dbReference type="Proteomes" id="UP000268623"/>
    </source>
</evidence>
<feature type="chain" id="PRO_5018295188" description="FecR protein domain-containing protein" evidence="2">
    <location>
        <begin position="22"/>
        <end position="378"/>
    </location>
</feature>
<dbReference type="Pfam" id="PF04773">
    <property type="entry name" value="FecR"/>
    <property type="match status" value="1"/>
</dbReference>
<dbReference type="Proteomes" id="UP000268623">
    <property type="component" value="Unassembled WGS sequence"/>
</dbReference>
<evidence type="ECO:0000256" key="2">
    <source>
        <dbReference type="SAM" id="SignalP"/>
    </source>
</evidence>
<keyword evidence="5" id="KW-1185">Reference proteome</keyword>